<name>A0ABN2N254_9MICO</name>
<reference evidence="2 3" key="1">
    <citation type="journal article" date="2019" name="Int. J. Syst. Evol. Microbiol.">
        <title>The Global Catalogue of Microorganisms (GCM) 10K type strain sequencing project: providing services to taxonomists for standard genome sequencing and annotation.</title>
        <authorList>
            <consortium name="The Broad Institute Genomics Platform"/>
            <consortium name="The Broad Institute Genome Sequencing Center for Infectious Disease"/>
            <person name="Wu L."/>
            <person name="Ma J."/>
        </authorList>
    </citation>
    <scope>NUCLEOTIDE SEQUENCE [LARGE SCALE GENOMIC DNA]</scope>
    <source>
        <strain evidence="2 3">JCM 14326</strain>
    </source>
</reference>
<dbReference type="RefSeq" id="WP_344098792.1">
    <property type="nucleotide sequence ID" value="NZ_BAAANL010000001.1"/>
</dbReference>
<evidence type="ECO:0000256" key="1">
    <source>
        <dbReference type="SAM" id="MobiDB-lite"/>
    </source>
</evidence>
<accession>A0ABN2N254</accession>
<dbReference type="EMBL" id="BAAANL010000001">
    <property type="protein sequence ID" value="GAA1849237.1"/>
    <property type="molecule type" value="Genomic_DNA"/>
</dbReference>
<feature type="region of interest" description="Disordered" evidence="1">
    <location>
        <begin position="176"/>
        <end position="203"/>
    </location>
</feature>
<keyword evidence="3" id="KW-1185">Reference proteome</keyword>
<dbReference type="Proteomes" id="UP001501094">
    <property type="component" value="Unassembled WGS sequence"/>
</dbReference>
<organism evidence="2 3">
    <name type="scientific">Myceligenerans crystallogenes</name>
    <dbReference type="NCBI Taxonomy" id="316335"/>
    <lineage>
        <taxon>Bacteria</taxon>
        <taxon>Bacillati</taxon>
        <taxon>Actinomycetota</taxon>
        <taxon>Actinomycetes</taxon>
        <taxon>Micrococcales</taxon>
        <taxon>Promicromonosporaceae</taxon>
        <taxon>Myceligenerans</taxon>
    </lineage>
</organism>
<comment type="caution">
    <text evidence="2">The sequence shown here is derived from an EMBL/GenBank/DDBJ whole genome shotgun (WGS) entry which is preliminary data.</text>
</comment>
<gene>
    <name evidence="2" type="ORF">GCM10009751_01880</name>
</gene>
<proteinExistence type="predicted"/>
<evidence type="ECO:0000313" key="3">
    <source>
        <dbReference type="Proteomes" id="UP001501094"/>
    </source>
</evidence>
<protein>
    <recommendedName>
        <fullName evidence="4">SipW-cognate class signal peptide</fullName>
    </recommendedName>
</protein>
<evidence type="ECO:0000313" key="2">
    <source>
        <dbReference type="EMBL" id="GAA1849237.1"/>
    </source>
</evidence>
<evidence type="ECO:0008006" key="4">
    <source>
        <dbReference type="Google" id="ProtNLM"/>
    </source>
</evidence>
<sequence>MRRVPRWLKAILVLAGLSAGTWLVTVVPQIAFVEDSFEVEGAVGETVDVEYAEVTVTGVRLAEALYATSGAVAGGVFVVVDAEWHARDGHLAIGGAELVDAQDRSHQATSRGGCPIGAGADPAFPMRVTYCFDVSQDLLDDGLVLRLGRGGDGEEGSYQRRDAVAVVDLGPLGEAPVEGTAEKPMTIRLPGPADPAATQEGTA</sequence>